<dbReference type="KEGG" id="mno:Mnod_5244"/>
<gene>
    <name evidence="1" type="ordered locus">Mnod_5244</name>
</gene>
<dbReference type="EMBL" id="CP001349">
    <property type="protein sequence ID" value="ACL60090.1"/>
    <property type="molecule type" value="Genomic_DNA"/>
</dbReference>
<sequence>MDLEMRRQVDGGSPFERAYGYSRAVVQGGFVFVAGTTGYDYATMSMPEDPAAQAEACWRTIAAVLAEAGSSLEQVARATYYVTERSHAEAVVAVCGRVMGEIRPAATLLVVAGLLRLEMKVEIEVTAALA</sequence>
<evidence type="ECO:0000313" key="1">
    <source>
        <dbReference type="EMBL" id="ACL60090.1"/>
    </source>
</evidence>
<reference evidence="1 2" key="1">
    <citation type="submission" date="2009-01" db="EMBL/GenBank/DDBJ databases">
        <title>Complete sequence of chromosome of Methylobacterium nodulans ORS 2060.</title>
        <authorList>
            <consortium name="US DOE Joint Genome Institute"/>
            <person name="Lucas S."/>
            <person name="Copeland A."/>
            <person name="Lapidus A."/>
            <person name="Glavina del Rio T."/>
            <person name="Dalin E."/>
            <person name="Tice H."/>
            <person name="Bruce D."/>
            <person name="Goodwin L."/>
            <person name="Pitluck S."/>
            <person name="Sims D."/>
            <person name="Brettin T."/>
            <person name="Detter J.C."/>
            <person name="Han C."/>
            <person name="Larimer F."/>
            <person name="Land M."/>
            <person name="Hauser L."/>
            <person name="Kyrpides N."/>
            <person name="Ivanova N."/>
            <person name="Marx C.J."/>
            <person name="Richardson P."/>
        </authorList>
    </citation>
    <scope>NUCLEOTIDE SEQUENCE [LARGE SCALE GENOMIC DNA]</scope>
    <source>
        <strain evidence="2">LMG 21967 / CNCM I-2342 / ORS 2060</strain>
    </source>
</reference>
<dbReference type="PANTHER" id="PTHR43857:SF1">
    <property type="entry name" value="YJGH FAMILY PROTEIN"/>
    <property type="match status" value="1"/>
</dbReference>
<proteinExistence type="predicted"/>
<dbReference type="eggNOG" id="COG0251">
    <property type="taxonomic scope" value="Bacteria"/>
</dbReference>
<dbReference type="CDD" id="cd06154">
    <property type="entry name" value="YjgF_YER057c_UK114_like_6"/>
    <property type="match status" value="1"/>
</dbReference>
<dbReference type="HOGENOM" id="CLU_100715_5_3_5"/>
<dbReference type="AlphaFoldDB" id="B8IL91"/>
<dbReference type="Pfam" id="PF01042">
    <property type="entry name" value="Ribonuc_L-PSP"/>
    <property type="match status" value="1"/>
</dbReference>
<keyword evidence="2" id="KW-1185">Reference proteome</keyword>
<dbReference type="InterPro" id="IPR006175">
    <property type="entry name" value="YjgF/YER057c/UK114"/>
</dbReference>
<dbReference type="STRING" id="460265.Mnod_5244"/>
<evidence type="ECO:0000313" key="2">
    <source>
        <dbReference type="Proteomes" id="UP000008207"/>
    </source>
</evidence>
<dbReference type="Proteomes" id="UP000008207">
    <property type="component" value="Chromosome"/>
</dbReference>
<dbReference type="SUPFAM" id="SSF55298">
    <property type="entry name" value="YjgF-like"/>
    <property type="match status" value="1"/>
</dbReference>
<dbReference type="Gene3D" id="3.30.1330.40">
    <property type="entry name" value="RutC-like"/>
    <property type="match status" value="1"/>
</dbReference>
<accession>B8IL91</accession>
<organism evidence="1 2">
    <name type="scientific">Methylobacterium nodulans (strain LMG 21967 / CNCM I-2342 / ORS 2060)</name>
    <dbReference type="NCBI Taxonomy" id="460265"/>
    <lineage>
        <taxon>Bacteria</taxon>
        <taxon>Pseudomonadati</taxon>
        <taxon>Pseudomonadota</taxon>
        <taxon>Alphaproteobacteria</taxon>
        <taxon>Hyphomicrobiales</taxon>
        <taxon>Methylobacteriaceae</taxon>
        <taxon>Methylobacterium</taxon>
    </lineage>
</organism>
<dbReference type="PANTHER" id="PTHR43857">
    <property type="entry name" value="BLR7761 PROTEIN"/>
    <property type="match status" value="1"/>
</dbReference>
<dbReference type="InterPro" id="IPR035959">
    <property type="entry name" value="RutC-like_sf"/>
</dbReference>
<name>B8IL91_METNO</name>
<protein>
    <submittedName>
        <fullName evidence="1">Endoribonuclease L-PSP</fullName>
    </submittedName>
</protein>